<evidence type="ECO:0000313" key="2">
    <source>
        <dbReference type="EMBL" id="JAH58139.1"/>
    </source>
</evidence>
<evidence type="ECO:0000256" key="1">
    <source>
        <dbReference type="SAM" id="Phobius"/>
    </source>
</evidence>
<evidence type="ECO:0008006" key="3">
    <source>
        <dbReference type="Google" id="ProtNLM"/>
    </source>
</evidence>
<proteinExistence type="predicted"/>
<keyword evidence="1" id="KW-1133">Transmembrane helix</keyword>
<protein>
    <recommendedName>
        <fullName evidence="3">Very-long-chain (3R)-3-hydroxyacyl-CoA dehydratase</fullName>
    </recommendedName>
</protein>
<reference evidence="2" key="2">
    <citation type="journal article" date="2015" name="Fish Shellfish Immunol.">
        <title>Early steps in the European eel (Anguilla anguilla)-Vibrio vulnificus interaction in the gills: Role of the RtxA13 toxin.</title>
        <authorList>
            <person name="Callol A."/>
            <person name="Pajuelo D."/>
            <person name="Ebbesson L."/>
            <person name="Teles M."/>
            <person name="MacKenzie S."/>
            <person name="Amaro C."/>
        </authorList>
    </citation>
    <scope>NUCLEOTIDE SEQUENCE</scope>
</reference>
<organism evidence="2">
    <name type="scientific">Anguilla anguilla</name>
    <name type="common">European freshwater eel</name>
    <name type="synonym">Muraena anguilla</name>
    <dbReference type="NCBI Taxonomy" id="7936"/>
    <lineage>
        <taxon>Eukaryota</taxon>
        <taxon>Metazoa</taxon>
        <taxon>Chordata</taxon>
        <taxon>Craniata</taxon>
        <taxon>Vertebrata</taxon>
        <taxon>Euteleostomi</taxon>
        <taxon>Actinopterygii</taxon>
        <taxon>Neopterygii</taxon>
        <taxon>Teleostei</taxon>
        <taxon>Anguilliformes</taxon>
        <taxon>Anguillidae</taxon>
        <taxon>Anguilla</taxon>
    </lineage>
</organism>
<feature type="transmembrane region" description="Helical" evidence="1">
    <location>
        <begin position="6"/>
        <end position="24"/>
    </location>
</feature>
<name>A0A0E9TWS7_ANGAN</name>
<reference evidence="2" key="1">
    <citation type="submission" date="2014-11" db="EMBL/GenBank/DDBJ databases">
        <authorList>
            <person name="Amaro Gonzalez C."/>
        </authorList>
    </citation>
    <scope>NUCLEOTIDE SEQUENCE</scope>
</reference>
<keyword evidence="1" id="KW-0472">Membrane</keyword>
<sequence length="30" mass="3699">MQNKAVVFFVFYLWSIIEIFRYPILHACLH</sequence>
<accession>A0A0E9TWS7</accession>
<keyword evidence="1" id="KW-0812">Transmembrane</keyword>
<dbReference type="EMBL" id="GBXM01050438">
    <property type="protein sequence ID" value="JAH58139.1"/>
    <property type="molecule type" value="Transcribed_RNA"/>
</dbReference>
<dbReference type="AlphaFoldDB" id="A0A0E9TWS7"/>